<keyword evidence="4" id="KW-1185">Reference proteome</keyword>
<name>A0ABR1BTE8_NECAM</name>
<dbReference type="Gene3D" id="3.40.30.10">
    <property type="entry name" value="Glutaredoxin"/>
    <property type="match status" value="1"/>
</dbReference>
<dbReference type="PANTHER" id="PTHR11571:SF153">
    <property type="entry name" value="GLUTATHIONE S-TRANSFERASE"/>
    <property type="match status" value="1"/>
</dbReference>
<dbReference type="EMBL" id="JAVFWL010000001">
    <property type="protein sequence ID" value="KAK6728633.1"/>
    <property type="molecule type" value="Genomic_DNA"/>
</dbReference>
<protein>
    <recommendedName>
        <fullName evidence="5">Glutathione S-transferase protein</fullName>
    </recommendedName>
</protein>
<proteinExistence type="predicted"/>
<evidence type="ECO:0000259" key="2">
    <source>
        <dbReference type="PROSITE" id="PS50405"/>
    </source>
</evidence>
<dbReference type="Pfam" id="PF14497">
    <property type="entry name" value="GST_C_3"/>
    <property type="match status" value="1"/>
</dbReference>
<dbReference type="SUPFAM" id="SSF47616">
    <property type="entry name" value="GST C-terminal domain-like"/>
    <property type="match status" value="1"/>
</dbReference>
<dbReference type="SFLD" id="SFLDS00019">
    <property type="entry name" value="Glutathione_Transferase_(cytos"/>
    <property type="match status" value="1"/>
</dbReference>
<dbReference type="PANTHER" id="PTHR11571">
    <property type="entry name" value="GLUTATHIONE S-TRANSFERASE"/>
    <property type="match status" value="1"/>
</dbReference>
<dbReference type="InterPro" id="IPR004045">
    <property type="entry name" value="Glutathione_S-Trfase_N"/>
</dbReference>
<dbReference type="Proteomes" id="UP001303046">
    <property type="component" value="Unassembled WGS sequence"/>
</dbReference>
<dbReference type="InterPro" id="IPR004046">
    <property type="entry name" value="GST_C"/>
</dbReference>
<comment type="caution">
    <text evidence="3">The sequence shown here is derived from an EMBL/GenBank/DDBJ whole genome shotgun (WGS) entry which is preliminary data.</text>
</comment>
<sequence length="324" mass="37689">MHSPRTPCETIEKMDESTMNGHIVSGQPVAAHKMQIYERQSAHDLTRTEVEASDWWLLPQIHMFAHFQETSCAVHPPKTKRCTQFEYMRTQYTATYEAYKTSTKMNCMQKTLIRMCEKLELISLKGRGRAEAVRLMLVFADHPFTDSRLTIAEWKLRKRKDNFSEDTKLPVMIVNNSSRIVGVNEISKYVAEKLGLYGSLPGEKKAIDDVMTILEELHTGLAPIIRATLTKNYEERRVVWNTFKDSTLFPCLRKFEEELSEKILLVGTRISWADIALIEMLTRLQSCYDSFYMAHFPALKAYCNRFETLPNVRPYIQTRPETHF</sequence>
<gene>
    <name evidence="3" type="primary">Necator_chrI.g2090</name>
    <name evidence="3" type="ORF">RB195_005963</name>
</gene>
<reference evidence="3 4" key="1">
    <citation type="submission" date="2023-08" db="EMBL/GenBank/DDBJ databases">
        <title>A Necator americanus chromosomal reference genome.</title>
        <authorList>
            <person name="Ilik V."/>
            <person name="Petrzelkova K.J."/>
            <person name="Pardy F."/>
            <person name="Fuh T."/>
            <person name="Niatou-Singa F.S."/>
            <person name="Gouil Q."/>
            <person name="Baker L."/>
            <person name="Ritchie M.E."/>
            <person name="Jex A.R."/>
            <person name="Gazzola D."/>
            <person name="Li H."/>
            <person name="Toshio Fujiwara R."/>
            <person name="Zhan B."/>
            <person name="Aroian R.V."/>
            <person name="Pafco B."/>
            <person name="Schwarz E.M."/>
        </authorList>
    </citation>
    <scope>NUCLEOTIDE SEQUENCE [LARGE SCALE GENOMIC DNA]</scope>
    <source>
        <strain evidence="3 4">Aroian</strain>
        <tissue evidence="3">Whole animal</tissue>
    </source>
</reference>
<dbReference type="InterPro" id="IPR036249">
    <property type="entry name" value="Thioredoxin-like_sf"/>
</dbReference>
<evidence type="ECO:0000313" key="3">
    <source>
        <dbReference type="EMBL" id="KAK6728633.1"/>
    </source>
</evidence>
<dbReference type="InterPro" id="IPR040079">
    <property type="entry name" value="Glutathione_S-Trfase"/>
</dbReference>
<evidence type="ECO:0000313" key="4">
    <source>
        <dbReference type="Proteomes" id="UP001303046"/>
    </source>
</evidence>
<dbReference type="InterPro" id="IPR010987">
    <property type="entry name" value="Glutathione-S-Trfase_C-like"/>
</dbReference>
<dbReference type="InterPro" id="IPR036282">
    <property type="entry name" value="Glutathione-S-Trfase_C_sf"/>
</dbReference>
<dbReference type="InterPro" id="IPR050213">
    <property type="entry name" value="GST_superfamily"/>
</dbReference>
<dbReference type="PROSITE" id="PS50404">
    <property type="entry name" value="GST_NTER"/>
    <property type="match status" value="1"/>
</dbReference>
<feature type="domain" description="GST N-terminal" evidence="1">
    <location>
        <begin position="117"/>
        <end position="198"/>
    </location>
</feature>
<evidence type="ECO:0000259" key="1">
    <source>
        <dbReference type="PROSITE" id="PS50404"/>
    </source>
</evidence>
<evidence type="ECO:0008006" key="5">
    <source>
        <dbReference type="Google" id="ProtNLM"/>
    </source>
</evidence>
<organism evidence="3 4">
    <name type="scientific">Necator americanus</name>
    <name type="common">Human hookworm</name>
    <dbReference type="NCBI Taxonomy" id="51031"/>
    <lineage>
        <taxon>Eukaryota</taxon>
        <taxon>Metazoa</taxon>
        <taxon>Ecdysozoa</taxon>
        <taxon>Nematoda</taxon>
        <taxon>Chromadorea</taxon>
        <taxon>Rhabditida</taxon>
        <taxon>Rhabditina</taxon>
        <taxon>Rhabditomorpha</taxon>
        <taxon>Strongyloidea</taxon>
        <taxon>Ancylostomatidae</taxon>
        <taxon>Bunostominae</taxon>
        <taxon>Necator</taxon>
    </lineage>
</organism>
<dbReference type="PROSITE" id="PS50405">
    <property type="entry name" value="GST_CTER"/>
    <property type="match status" value="1"/>
</dbReference>
<feature type="domain" description="GST C-terminal" evidence="2">
    <location>
        <begin position="200"/>
        <end position="324"/>
    </location>
</feature>
<dbReference type="Gene3D" id="1.20.1050.10">
    <property type="match status" value="1"/>
</dbReference>
<accession>A0ABR1BTE8</accession>
<dbReference type="SUPFAM" id="SSF52833">
    <property type="entry name" value="Thioredoxin-like"/>
    <property type="match status" value="1"/>
</dbReference>